<dbReference type="PANTHER" id="PTHR12110">
    <property type="entry name" value="HYDROXYPYRUVATE ISOMERASE"/>
    <property type="match status" value="1"/>
</dbReference>
<dbReference type="InterPro" id="IPR036237">
    <property type="entry name" value="Xyl_isomerase-like_sf"/>
</dbReference>
<dbReference type="SUPFAM" id="SSF51658">
    <property type="entry name" value="Xylose isomerase-like"/>
    <property type="match status" value="1"/>
</dbReference>
<dbReference type="InterPro" id="IPR013022">
    <property type="entry name" value="Xyl_isomerase-like_TIM-brl"/>
</dbReference>
<reference evidence="3" key="1">
    <citation type="submission" date="2017-09" db="EMBL/GenBank/DDBJ databases">
        <authorList>
            <person name="Ehlers B."/>
            <person name="Leendertz F.H."/>
        </authorList>
    </citation>
    <scope>NUCLEOTIDE SEQUENCE [LARGE SCALE GENOMIC DNA]</scope>
    <source>
        <strain evidence="3">UMA51805</strain>
    </source>
</reference>
<reference evidence="2 5" key="4">
    <citation type="journal article" date="2019" name="Syst. Appl. Microbiol.">
        <title>Characterization of Bifidobacterium species in feaces of the Egyptian fruit bat: Description of B. vespertilionis sp. nov. and B. rousetti sp. nov.</title>
        <authorList>
            <person name="Modesto M."/>
            <person name="Satti M."/>
            <person name="Watanabe K."/>
            <person name="Puglisi E."/>
            <person name="Morelli L."/>
            <person name="Huang C.-H."/>
            <person name="Liou J.-S."/>
            <person name="Miyashita M."/>
            <person name="Tamura T."/>
            <person name="Saito S."/>
            <person name="Mori K."/>
            <person name="Huang L."/>
            <person name="Sciavilla P."/>
            <person name="Sandri C."/>
            <person name="Spiezio C."/>
            <person name="Vitali F."/>
            <person name="Cavalieri D."/>
            <person name="Perpetuini G."/>
            <person name="Tofalo R."/>
            <person name="Bonetti A."/>
            <person name="Arita M."/>
            <person name="Mattarelli P."/>
        </authorList>
    </citation>
    <scope>NUCLEOTIDE SEQUENCE [LARGE SCALE GENOMIC DNA]</scope>
    <source>
        <strain evidence="2 5">RST27</strain>
    </source>
</reference>
<feature type="domain" description="Xylose isomerase-like TIM barrel" evidence="1">
    <location>
        <begin position="48"/>
        <end position="284"/>
    </location>
</feature>
<keyword evidence="4" id="KW-1185">Reference proteome</keyword>
<evidence type="ECO:0000313" key="3">
    <source>
        <dbReference type="EMBL" id="PST47412.1"/>
    </source>
</evidence>
<evidence type="ECO:0000313" key="2">
    <source>
        <dbReference type="EMBL" id="KAA8815791.1"/>
    </source>
</evidence>
<dbReference type="Proteomes" id="UP000326060">
    <property type="component" value="Unassembled WGS sequence"/>
</dbReference>
<proteinExistence type="predicted"/>
<reference evidence="4" key="2">
    <citation type="submission" date="2017-09" db="EMBL/GenBank/DDBJ databases">
        <authorList>
            <person name="Sela D.A."/>
            <person name="Albert K."/>
        </authorList>
    </citation>
    <scope>NUCLEOTIDE SEQUENCE [LARGE SCALE GENOMIC DNA]</scope>
    <source>
        <strain evidence="4">UMA51805</strain>
    </source>
</reference>
<accession>A0A2T3GD73</accession>
<dbReference type="Pfam" id="PF01261">
    <property type="entry name" value="AP_endonuc_2"/>
    <property type="match status" value="1"/>
</dbReference>
<sequence>MSTNTGKSSNTVNPRYSKLSIGVCPDQWGVWYPHDERQIEPRKAMGEMAQAGFEILETGPYGYFPTDPATLGAWTREFGMRIVAGTGWGILHREDAWAQTERHFRDIAATHAAVGARYIVYLPPMARDEKTWEWIDHRHLTAGTWGLYMSNANRLGRILKEDYGLQLLMHPHGDSHIETPRQIERMLEDTDPEYVNLCLDTGHVVYGGGDPVKMVGQFADRIPYVHIKAFDPRIVREAHDMDWPFNEAIAHGAAVTPPDGKPDMHRLVNALADLDKHITVICEQDLYPTRPDVPLPNAINVRRFLACCGLGML</sequence>
<organism evidence="3 4">
    <name type="scientific">Bifidobacterium callitrichos</name>
    <dbReference type="NCBI Taxonomy" id="762209"/>
    <lineage>
        <taxon>Bacteria</taxon>
        <taxon>Bacillati</taxon>
        <taxon>Actinomycetota</taxon>
        <taxon>Actinomycetes</taxon>
        <taxon>Bifidobacteriales</taxon>
        <taxon>Bifidobacteriaceae</taxon>
        <taxon>Bifidobacterium</taxon>
    </lineage>
</organism>
<dbReference type="RefSeq" id="WP_107043310.1">
    <property type="nucleotide sequence ID" value="NZ_NWTX01000001.1"/>
</dbReference>
<dbReference type="Gene3D" id="3.20.20.150">
    <property type="entry name" value="Divalent-metal-dependent TIM barrel enzymes"/>
    <property type="match status" value="1"/>
</dbReference>
<evidence type="ECO:0000259" key="1">
    <source>
        <dbReference type="Pfam" id="PF01261"/>
    </source>
</evidence>
<name>A0A2T3GD73_9BIFI</name>
<dbReference type="Proteomes" id="UP000240228">
    <property type="component" value="Unassembled WGS sequence"/>
</dbReference>
<dbReference type="EMBL" id="RZJP01000003">
    <property type="protein sequence ID" value="KAA8815791.1"/>
    <property type="molecule type" value="Genomic_DNA"/>
</dbReference>
<comment type="caution">
    <text evidence="3">The sequence shown here is derived from an EMBL/GenBank/DDBJ whole genome shotgun (WGS) entry which is preliminary data.</text>
</comment>
<dbReference type="AlphaFoldDB" id="A0A2T3GD73"/>
<gene>
    <name evidence="3" type="ORF">CPA40_00915</name>
    <name evidence="2" type="ORF">EMB92_07475</name>
</gene>
<reference evidence="3 4" key="3">
    <citation type="submission" date="2018-03" db="EMBL/GenBank/DDBJ databases">
        <title>The comparative genomics of Bifidobacterium callitrichos reflects dietary carbohydrate utilization within the common marmoset gut.</title>
        <authorList>
            <person name="Rani A."/>
        </authorList>
    </citation>
    <scope>NUCLEOTIDE SEQUENCE [LARGE SCALE GENOMIC DNA]</scope>
    <source>
        <strain evidence="3 4">UMA51805</strain>
    </source>
</reference>
<protein>
    <submittedName>
        <fullName evidence="3">2-keto-myo-inositol dehydratase</fullName>
    </submittedName>
</protein>
<evidence type="ECO:0000313" key="4">
    <source>
        <dbReference type="Proteomes" id="UP000240228"/>
    </source>
</evidence>
<dbReference type="InterPro" id="IPR050312">
    <property type="entry name" value="IolE/XylAMocC-like"/>
</dbReference>
<dbReference type="PANTHER" id="PTHR12110:SF41">
    <property type="entry name" value="INOSOSE DEHYDRATASE"/>
    <property type="match status" value="1"/>
</dbReference>
<evidence type="ECO:0000313" key="5">
    <source>
        <dbReference type="Proteomes" id="UP000326060"/>
    </source>
</evidence>
<dbReference type="EMBL" id="NWTX01000001">
    <property type="protein sequence ID" value="PST47412.1"/>
    <property type="molecule type" value="Genomic_DNA"/>
</dbReference>